<protein>
    <submittedName>
        <fullName evidence="1">Uncharacterized protein</fullName>
    </submittedName>
</protein>
<feature type="non-terminal residue" evidence="1">
    <location>
        <position position="351"/>
    </location>
</feature>
<name>A0A6J5S1G7_9CAUD</name>
<reference evidence="1" key="1">
    <citation type="submission" date="2020-05" db="EMBL/GenBank/DDBJ databases">
        <authorList>
            <person name="Chiriac C."/>
            <person name="Salcher M."/>
            <person name="Ghai R."/>
            <person name="Kavagutti S V."/>
        </authorList>
    </citation>
    <scope>NUCLEOTIDE SEQUENCE</scope>
</reference>
<accession>A0A6J5S1G7</accession>
<dbReference type="EMBL" id="LR797308">
    <property type="protein sequence ID" value="CAB4202106.1"/>
    <property type="molecule type" value="Genomic_DNA"/>
</dbReference>
<proteinExistence type="predicted"/>
<gene>
    <name evidence="1" type="ORF">UFOVP1361_69</name>
</gene>
<organism evidence="1">
    <name type="scientific">uncultured Caudovirales phage</name>
    <dbReference type="NCBI Taxonomy" id="2100421"/>
    <lineage>
        <taxon>Viruses</taxon>
        <taxon>Duplodnaviria</taxon>
        <taxon>Heunggongvirae</taxon>
        <taxon>Uroviricota</taxon>
        <taxon>Caudoviricetes</taxon>
        <taxon>Peduoviridae</taxon>
        <taxon>Maltschvirus</taxon>
        <taxon>Maltschvirus maltsch</taxon>
    </lineage>
</organism>
<evidence type="ECO:0000313" key="1">
    <source>
        <dbReference type="EMBL" id="CAB4202106.1"/>
    </source>
</evidence>
<sequence>MANIKIPQLSPLVNQVLTDVYEMSPAVPTPGSSRKETRQQMIDFIQSYTSVNAISIYADSNSGIDAPGRGSAIAPYLTISYAAQQAAIGGASAIKPYEIIAQGDFSDDTFIIRPWISFDFQSSTYTVAFSAESFQWNNGGYCRIKGGRNLSFPIFTIDFRPTTSGICLFEVDDVNTQDSAEWQFFGALNAPSFVSVSNLKNIFQMTRLKFFDCFGIVEGFVGESISFFKNEAVVDGPFTAYNCDVLNGILVNKLTLASATSPSFYSCKIAGNSRINSEGNFTAISANFYGCQIEALEISGAQSFVRADVLKTNLTFSNSAVASQVSIDARYMISAGLGLTYDPVTGEMIST</sequence>